<evidence type="ECO:0000256" key="2">
    <source>
        <dbReference type="ARBA" id="ARBA00004123"/>
    </source>
</evidence>
<keyword evidence="4" id="KW-0540">Nuclease</keyword>
<accession>A0AAW2VXJ0</accession>
<dbReference type="GO" id="GO:0005634">
    <property type="term" value="C:nucleus"/>
    <property type="evidence" value="ECO:0007669"/>
    <property type="project" value="UniProtKB-SubCell"/>
</dbReference>
<evidence type="ECO:0000256" key="6">
    <source>
        <dbReference type="ARBA" id="ARBA00022801"/>
    </source>
</evidence>
<comment type="cofactor">
    <cofactor evidence="1">
        <name>a divalent metal cation</name>
        <dbReference type="ChEBI" id="CHEBI:60240"/>
    </cofactor>
</comment>
<feature type="domain" description="DUF8040" evidence="9">
    <location>
        <begin position="1"/>
        <end position="57"/>
    </location>
</feature>
<gene>
    <name evidence="10" type="ORF">Slati_2696900</name>
</gene>
<reference evidence="10" key="2">
    <citation type="journal article" date="2024" name="Plant">
        <title>Genomic evolution and insights into agronomic trait innovations of Sesamum species.</title>
        <authorList>
            <person name="Miao H."/>
            <person name="Wang L."/>
            <person name="Qu L."/>
            <person name="Liu H."/>
            <person name="Sun Y."/>
            <person name="Le M."/>
            <person name="Wang Q."/>
            <person name="Wei S."/>
            <person name="Zheng Y."/>
            <person name="Lin W."/>
            <person name="Duan Y."/>
            <person name="Cao H."/>
            <person name="Xiong S."/>
            <person name="Wang X."/>
            <person name="Wei L."/>
            <person name="Li C."/>
            <person name="Ma Q."/>
            <person name="Ju M."/>
            <person name="Zhao R."/>
            <person name="Li G."/>
            <person name="Mu C."/>
            <person name="Tian Q."/>
            <person name="Mei H."/>
            <person name="Zhang T."/>
            <person name="Gao T."/>
            <person name="Zhang H."/>
        </authorList>
    </citation>
    <scope>NUCLEOTIDE SEQUENCE</scope>
    <source>
        <strain evidence="10">KEN1</strain>
    </source>
</reference>
<dbReference type="GO" id="GO:0016787">
    <property type="term" value="F:hydrolase activity"/>
    <property type="evidence" value="ECO:0007669"/>
    <property type="project" value="UniProtKB-KW"/>
</dbReference>
<evidence type="ECO:0000259" key="8">
    <source>
        <dbReference type="Pfam" id="PF13359"/>
    </source>
</evidence>
<dbReference type="GO" id="GO:0004518">
    <property type="term" value="F:nuclease activity"/>
    <property type="evidence" value="ECO:0007669"/>
    <property type="project" value="UniProtKB-KW"/>
</dbReference>
<keyword evidence="5" id="KW-0479">Metal-binding</keyword>
<comment type="caution">
    <text evidence="10">The sequence shown here is derived from an EMBL/GenBank/DDBJ whole genome shotgun (WGS) entry which is preliminary data.</text>
</comment>
<dbReference type="InterPro" id="IPR027806">
    <property type="entry name" value="HARBI1_dom"/>
</dbReference>
<dbReference type="InterPro" id="IPR045249">
    <property type="entry name" value="HARBI1-like"/>
</dbReference>
<dbReference type="PANTHER" id="PTHR22930">
    <property type="match status" value="1"/>
</dbReference>
<keyword evidence="6" id="KW-0378">Hydrolase</keyword>
<name>A0AAW2VXJ0_9LAMI</name>
<sequence length="161" mass="18601">MSRNAFGRLCHILQNQGRVKNTKQVSISEQVAIFLSVLAHHKKNRIVKYDFIRSTRTGCLGALEDTYIGVHIPAEDRTRHRTRKGLVSVNVLGMCDRDMRFIYVLSRWEGTAADSRVLRDVISRPTGLKIPRGNYYLVDNGYSNRERFLSLYRGVCYHLKK</sequence>
<proteinExistence type="inferred from homology"/>
<reference evidence="10" key="1">
    <citation type="submission" date="2020-06" db="EMBL/GenBank/DDBJ databases">
        <authorList>
            <person name="Li T."/>
            <person name="Hu X."/>
            <person name="Zhang T."/>
            <person name="Song X."/>
            <person name="Zhang H."/>
            <person name="Dai N."/>
            <person name="Sheng W."/>
            <person name="Hou X."/>
            <person name="Wei L."/>
        </authorList>
    </citation>
    <scope>NUCLEOTIDE SEQUENCE</scope>
    <source>
        <strain evidence="10">KEN1</strain>
        <tissue evidence="10">Leaf</tissue>
    </source>
</reference>
<dbReference type="GO" id="GO:0046872">
    <property type="term" value="F:metal ion binding"/>
    <property type="evidence" value="ECO:0007669"/>
    <property type="project" value="UniProtKB-KW"/>
</dbReference>
<keyword evidence="7" id="KW-0539">Nucleus</keyword>
<evidence type="ECO:0000256" key="1">
    <source>
        <dbReference type="ARBA" id="ARBA00001968"/>
    </source>
</evidence>
<evidence type="ECO:0000256" key="5">
    <source>
        <dbReference type="ARBA" id="ARBA00022723"/>
    </source>
</evidence>
<comment type="subcellular location">
    <subcellularLocation>
        <location evidence="2">Nucleus</location>
    </subcellularLocation>
</comment>
<dbReference type="InterPro" id="IPR058353">
    <property type="entry name" value="DUF8040"/>
</dbReference>
<organism evidence="10">
    <name type="scientific">Sesamum latifolium</name>
    <dbReference type="NCBI Taxonomy" id="2727402"/>
    <lineage>
        <taxon>Eukaryota</taxon>
        <taxon>Viridiplantae</taxon>
        <taxon>Streptophyta</taxon>
        <taxon>Embryophyta</taxon>
        <taxon>Tracheophyta</taxon>
        <taxon>Spermatophyta</taxon>
        <taxon>Magnoliopsida</taxon>
        <taxon>eudicotyledons</taxon>
        <taxon>Gunneridae</taxon>
        <taxon>Pentapetalae</taxon>
        <taxon>asterids</taxon>
        <taxon>lamiids</taxon>
        <taxon>Lamiales</taxon>
        <taxon>Pedaliaceae</taxon>
        <taxon>Sesamum</taxon>
    </lineage>
</organism>
<feature type="domain" description="DDE Tnp4" evidence="8">
    <location>
        <begin position="73"/>
        <end position="150"/>
    </location>
</feature>
<comment type="similarity">
    <text evidence="3">Belongs to the HARBI1 family.</text>
</comment>
<evidence type="ECO:0000256" key="7">
    <source>
        <dbReference type="ARBA" id="ARBA00023242"/>
    </source>
</evidence>
<dbReference type="Pfam" id="PF26138">
    <property type="entry name" value="DUF8040"/>
    <property type="match status" value="1"/>
</dbReference>
<dbReference type="Pfam" id="PF13359">
    <property type="entry name" value="DDE_Tnp_4"/>
    <property type="match status" value="1"/>
</dbReference>
<evidence type="ECO:0000259" key="9">
    <source>
        <dbReference type="Pfam" id="PF26138"/>
    </source>
</evidence>
<protein>
    <recommendedName>
        <fullName evidence="11">Transposase</fullName>
    </recommendedName>
</protein>
<evidence type="ECO:0000256" key="3">
    <source>
        <dbReference type="ARBA" id="ARBA00006958"/>
    </source>
</evidence>
<evidence type="ECO:0000313" key="10">
    <source>
        <dbReference type="EMBL" id="KAL0433626.1"/>
    </source>
</evidence>
<evidence type="ECO:0008006" key="11">
    <source>
        <dbReference type="Google" id="ProtNLM"/>
    </source>
</evidence>
<dbReference type="AlphaFoldDB" id="A0AAW2VXJ0"/>
<dbReference type="EMBL" id="JACGWN010000009">
    <property type="protein sequence ID" value="KAL0433626.1"/>
    <property type="molecule type" value="Genomic_DNA"/>
</dbReference>
<evidence type="ECO:0000256" key="4">
    <source>
        <dbReference type="ARBA" id="ARBA00022722"/>
    </source>
</evidence>
<dbReference type="PANTHER" id="PTHR22930:SF281">
    <property type="entry name" value="NUCLEASE"/>
    <property type="match status" value="1"/>
</dbReference>